<organism evidence="2 3">
    <name type="scientific">Dictyobacter formicarum</name>
    <dbReference type="NCBI Taxonomy" id="2778368"/>
    <lineage>
        <taxon>Bacteria</taxon>
        <taxon>Bacillati</taxon>
        <taxon>Chloroflexota</taxon>
        <taxon>Ktedonobacteria</taxon>
        <taxon>Ktedonobacterales</taxon>
        <taxon>Dictyobacteraceae</taxon>
        <taxon>Dictyobacter</taxon>
    </lineage>
</organism>
<protein>
    <recommendedName>
        <fullName evidence="4">ROK family protein</fullName>
    </recommendedName>
</protein>
<proteinExistence type="inferred from homology"/>
<sequence length="47" mass="5050">MGECLYGSGRDYDNFVCIFVGTGIGSGIVQHGRMYTGLTVPPVRLVI</sequence>
<dbReference type="Pfam" id="PF00480">
    <property type="entry name" value="ROK"/>
    <property type="match status" value="1"/>
</dbReference>
<name>A0ABQ3VVI3_9CHLR</name>
<dbReference type="RefSeq" id="WP_201367385.1">
    <property type="nucleotide sequence ID" value="NZ_BNJJ01000047.1"/>
</dbReference>
<dbReference type="Gene3D" id="3.30.420.40">
    <property type="match status" value="1"/>
</dbReference>
<gene>
    <name evidence="2" type="ORF">KSZ_78390</name>
</gene>
<dbReference type="InterPro" id="IPR000600">
    <property type="entry name" value="ROK"/>
</dbReference>
<evidence type="ECO:0000256" key="1">
    <source>
        <dbReference type="ARBA" id="ARBA00006479"/>
    </source>
</evidence>
<comment type="caution">
    <text evidence="2">The sequence shown here is derived from an EMBL/GenBank/DDBJ whole genome shotgun (WGS) entry which is preliminary data.</text>
</comment>
<comment type="similarity">
    <text evidence="1">Belongs to the ROK (NagC/XylR) family.</text>
</comment>
<dbReference type="InterPro" id="IPR043129">
    <property type="entry name" value="ATPase_NBD"/>
</dbReference>
<dbReference type="EMBL" id="BNJJ01000047">
    <property type="protein sequence ID" value="GHO89833.1"/>
    <property type="molecule type" value="Genomic_DNA"/>
</dbReference>
<evidence type="ECO:0000313" key="2">
    <source>
        <dbReference type="EMBL" id="GHO89833.1"/>
    </source>
</evidence>
<reference evidence="2 3" key="1">
    <citation type="journal article" date="2021" name="Int. J. Syst. Evol. Microbiol.">
        <title>Reticulibacter mediterranei gen. nov., sp. nov., within the new family Reticulibacteraceae fam. nov., and Ktedonospora formicarum gen. nov., sp. nov., Ktedonobacter robiniae sp. nov., Dictyobacter formicarum sp. nov. and Dictyobacter arantiisoli sp. nov., belonging to the class Ktedonobacteria.</title>
        <authorList>
            <person name="Yabe S."/>
            <person name="Zheng Y."/>
            <person name="Wang C.M."/>
            <person name="Sakai Y."/>
            <person name="Abe K."/>
            <person name="Yokota A."/>
            <person name="Donadio S."/>
            <person name="Cavaletti L."/>
            <person name="Monciardini P."/>
        </authorList>
    </citation>
    <scope>NUCLEOTIDE SEQUENCE [LARGE SCALE GENOMIC DNA]</scope>
    <source>
        <strain evidence="2 3">SOSP1-9</strain>
    </source>
</reference>
<dbReference type="SUPFAM" id="SSF53067">
    <property type="entry name" value="Actin-like ATPase domain"/>
    <property type="match status" value="1"/>
</dbReference>
<evidence type="ECO:0000313" key="3">
    <source>
        <dbReference type="Proteomes" id="UP000635565"/>
    </source>
</evidence>
<accession>A0ABQ3VVI3</accession>
<keyword evidence="3" id="KW-1185">Reference proteome</keyword>
<dbReference type="CDD" id="cd23763">
    <property type="entry name" value="ASKHA_ATPase_ROK"/>
    <property type="match status" value="1"/>
</dbReference>
<dbReference type="Proteomes" id="UP000635565">
    <property type="component" value="Unassembled WGS sequence"/>
</dbReference>
<evidence type="ECO:0008006" key="4">
    <source>
        <dbReference type="Google" id="ProtNLM"/>
    </source>
</evidence>